<proteinExistence type="predicted"/>
<dbReference type="InterPro" id="IPR016477">
    <property type="entry name" value="Fructo-/Ketosamine-3-kinase"/>
</dbReference>
<gene>
    <name evidence="2" type="ORF">KHLLAP_LOCUS4221</name>
</gene>
<dbReference type="PANTHER" id="PTHR12149:SF8">
    <property type="entry name" value="PROTEIN-RIBULOSAMINE 3-KINASE"/>
    <property type="match status" value="1"/>
</dbReference>
<dbReference type="EMBL" id="CAUWAG010000006">
    <property type="protein sequence ID" value="CAJ2503753.1"/>
    <property type="molecule type" value="Genomic_DNA"/>
</dbReference>
<comment type="caution">
    <text evidence="2">The sequence shown here is derived from an EMBL/GenBank/DDBJ whole genome shotgun (WGS) entry which is preliminary data.</text>
</comment>
<evidence type="ECO:0000313" key="3">
    <source>
        <dbReference type="Proteomes" id="UP001295740"/>
    </source>
</evidence>
<name>A0AAI8VF26_9PEZI</name>
<feature type="coiled-coil region" evidence="1">
    <location>
        <begin position="56"/>
        <end position="83"/>
    </location>
</feature>
<dbReference type="AlphaFoldDB" id="A0AAI8VF26"/>
<evidence type="ECO:0000256" key="1">
    <source>
        <dbReference type="SAM" id="Coils"/>
    </source>
</evidence>
<accession>A0AAI8VF26</accession>
<dbReference type="Proteomes" id="UP001295740">
    <property type="component" value="Unassembled WGS sequence"/>
</dbReference>
<organism evidence="2 3">
    <name type="scientific">Anthostomella pinea</name>
    <dbReference type="NCBI Taxonomy" id="933095"/>
    <lineage>
        <taxon>Eukaryota</taxon>
        <taxon>Fungi</taxon>
        <taxon>Dikarya</taxon>
        <taxon>Ascomycota</taxon>
        <taxon>Pezizomycotina</taxon>
        <taxon>Sordariomycetes</taxon>
        <taxon>Xylariomycetidae</taxon>
        <taxon>Xylariales</taxon>
        <taxon>Xylariaceae</taxon>
        <taxon>Anthostomella</taxon>
    </lineage>
</organism>
<evidence type="ECO:0000313" key="2">
    <source>
        <dbReference type="EMBL" id="CAJ2503753.1"/>
    </source>
</evidence>
<protein>
    <submittedName>
        <fullName evidence="2">Uu.00g111470.m01.CDS01</fullName>
    </submittedName>
</protein>
<dbReference type="Pfam" id="PF03881">
    <property type="entry name" value="Fructosamin_kin"/>
    <property type="match status" value="1"/>
</dbReference>
<sequence>MSAIRSSAEDLSNTLEQLAIKHSKTSEDRPASGDVGNSLIETAETILGEDRPGAELSQVEARLVTLELNKQRMQKNADTLLNSDRQQSLQVTASLLFDDPEQSTINNNVDLLLDEDLEALDGATEAWWTSGAHVIPQYLIEEVDESIKALMPDGTEIVSIGRHGNSTWSRTAEIKTELHGEPVSYFVKVTDYRSGEIMYRSEFESLKAIHAAVPGFCPRPIGWGCYASDPNVHLLLTAFVKMLNKPAHPVLLPRRLAELHQKATAPGSTGGTYLWLVVGCLLGSRRVPPGKTFSPDTFAFFSGPKR</sequence>
<reference evidence="2" key="1">
    <citation type="submission" date="2023-10" db="EMBL/GenBank/DDBJ databases">
        <authorList>
            <person name="Hackl T."/>
        </authorList>
    </citation>
    <scope>NUCLEOTIDE SEQUENCE</scope>
</reference>
<keyword evidence="1" id="KW-0175">Coiled coil</keyword>
<keyword evidence="3" id="KW-1185">Reference proteome</keyword>
<dbReference type="PANTHER" id="PTHR12149">
    <property type="entry name" value="FRUCTOSAMINE 3 KINASE-RELATED PROTEIN"/>
    <property type="match status" value="1"/>
</dbReference>